<evidence type="ECO:0000256" key="2">
    <source>
        <dbReference type="ARBA" id="ARBA00023125"/>
    </source>
</evidence>
<evidence type="ECO:0000259" key="5">
    <source>
        <dbReference type="PROSITE" id="PS01124"/>
    </source>
</evidence>
<feature type="domain" description="HTH araC/xylS-type" evidence="5">
    <location>
        <begin position="128"/>
        <end position="285"/>
    </location>
</feature>
<reference evidence="6 7" key="1">
    <citation type="submission" date="2020-08" db="EMBL/GenBank/DDBJ databases">
        <title>Sequencing the genomes of 1000 actinobacteria strains.</title>
        <authorList>
            <person name="Klenk H.-P."/>
        </authorList>
    </citation>
    <scope>NUCLEOTIDE SEQUENCE [LARGE SCALE GENOMIC DNA]</scope>
    <source>
        <strain evidence="6 7">DSM 45518</strain>
    </source>
</reference>
<dbReference type="GO" id="GO:0043565">
    <property type="term" value="F:sequence-specific DNA binding"/>
    <property type="evidence" value="ECO:0007669"/>
    <property type="project" value="InterPro"/>
</dbReference>
<dbReference type="EMBL" id="JACHMF010000001">
    <property type="protein sequence ID" value="MBB4697390.1"/>
    <property type="molecule type" value="Genomic_DNA"/>
</dbReference>
<evidence type="ECO:0000313" key="6">
    <source>
        <dbReference type="EMBL" id="MBB4697390.1"/>
    </source>
</evidence>
<sequence>MLADPEVIALTDGTTAVQLPDPATALAFRTTTTGRSDLYVVGPRTRGRYHPVKGVPVCVRLRLRPGVARATLGVPVQALVDKTLPLTDLWGPDATEVADALIAAGRDTTRVLAVLQDAIGARVAGQAGGLLAAAVRELSTVPRLADVAARLGVSERHLRNIFARETGLSPKHYARITRVRRVLAQADASRVRRVLDQVDASRVRHAPDQADASRVRHAPGQADASLVRHAPDQADASRVRHAPGQAGAARRWAAVADDAGFFDQAHMISDFRSFMGVTPAAYAAGRLPPATPCAELARLAATAQV</sequence>
<organism evidence="6 7">
    <name type="scientific">Paractinoplanes abujensis</name>
    <dbReference type="NCBI Taxonomy" id="882441"/>
    <lineage>
        <taxon>Bacteria</taxon>
        <taxon>Bacillati</taxon>
        <taxon>Actinomycetota</taxon>
        <taxon>Actinomycetes</taxon>
        <taxon>Micromonosporales</taxon>
        <taxon>Micromonosporaceae</taxon>
        <taxon>Paractinoplanes</taxon>
    </lineage>
</organism>
<evidence type="ECO:0000256" key="4">
    <source>
        <dbReference type="SAM" id="MobiDB-lite"/>
    </source>
</evidence>
<protein>
    <submittedName>
        <fullName evidence="6">AraC-like DNA-binding protein</fullName>
    </submittedName>
</protein>
<gene>
    <name evidence="6" type="ORF">BKA14_007538</name>
</gene>
<dbReference type="PANTHER" id="PTHR46796">
    <property type="entry name" value="HTH-TYPE TRANSCRIPTIONAL ACTIVATOR RHAS-RELATED"/>
    <property type="match status" value="1"/>
</dbReference>
<comment type="caution">
    <text evidence="6">The sequence shown here is derived from an EMBL/GenBank/DDBJ whole genome shotgun (WGS) entry which is preliminary data.</text>
</comment>
<keyword evidence="2 6" id="KW-0238">DNA-binding</keyword>
<dbReference type="Gene3D" id="1.10.10.60">
    <property type="entry name" value="Homeodomain-like"/>
    <property type="match status" value="2"/>
</dbReference>
<dbReference type="Proteomes" id="UP000542742">
    <property type="component" value="Unassembled WGS sequence"/>
</dbReference>
<keyword evidence="1" id="KW-0805">Transcription regulation</keyword>
<feature type="region of interest" description="Disordered" evidence="4">
    <location>
        <begin position="203"/>
        <end position="224"/>
    </location>
</feature>
<name>A0A7W7G6F9_9ACTN</name>
<keyword evidence="7" id="KW-1185">Reference proteome</keyword>
<evidence type="ECO:0000313" key="7">
    <source>
        <dbReference type="Proteomes" id="UP000542742"/>
    </source>
</evidence>
<accession>A0A7W7G6F9</accession>
<keyword evidence="3" id="KW-0804">Transcription</keyword>
<proteinExistence type="predicted"/>
<dbReference type="AlphaFoldDB" id="A0A7W7G6F9"/>
<evidence type="ECO:0000256" key="1">
    <source>
        <dbReference type="ARBA" id="ARBA00023015"/>
    </source>
</evidence>
<dbReference type="GO" id="GO:0003700">
    <property type="term" value="F:DNA-binding transcription factor activity"/>
    <property type="evidence" value="ECO:0007669"/>
    <property type="project" value="InterPro"/>
</dbReference>
<dbReference type="PROSITE" id="PS01124">
    <property type="entry name" value="HTH_ARAC_FAMILY_2"/>
    <property type="match status" value="1"/>
</dbReference>
<evidence type="ECO:0000256" key="3">
    <source>
        <dbReference type="ARBA" id="ARBA00023163"/>
    </source>
</evidence>
<dbReference type="InterPro" id="IPR018060">
    <property type="entry name" value="HTH_AraC"/>
</dbReference>
<dbReference type="InterPro" id="IPR050204">
    <property type="entry name" value="AraC_XylS_family_regulators"/>
</dbReference>
<feature type="compositionally biased region" description="Basic and acidic residues" evidence="4">
    <location>
        <begin position="203"/>
        <end position="214"/>
    </location>
</feature>
<dbReference type="SMART" id="SM00342">
    <property type="entry name" value="HTH_ARAC"/>
    <property type="match status" value="1"/>
</dbReference>